<organism evidence="1 2">
    <name type="scientific">Penicillium camemberti (strain FM 013)</name>
    <dbReference type="NCBI Taxonomy" id="1429867"/>
    <lineage>
        <taxon>Eukaryota</taxon>
        <taxon>Fungi</taxon>
        <taxon>Dikarya</taxon>
        <taxon>Ascomycota</taxon>
        <taxon>Pezizomycotina</taxon>
        <taxon>Eurotiomycetes</taxon>
        <taxon>Eurotiomycetidae</taxon>
        <taxon>Eurotiales</taxon>
        <taxon>Aspergillaceae</taxon>
        <taxon>Penicillium</taxon>
    </lineage>
</organism>
<evidence type="ECO:0000313" key="2">
    <source>
        <dbReference type="Proteomes" id="UP000053732"/>
    </source>
</evidence>
<gene>
    <name evidence="1" type="ORF">PCAMFM013_S011g000333</name>
</gene>
<sequence>MELNAKCNIAPSLPPEDRSFVTVRSLPRVTPRTVFAVSSGAEVQRRPSSFCLKYLADTG</sequence>
<protein>
    <submittedName>
        <fullName evidence="1">Str. FM013</fullName>
    </submittedName>
</protein>
<accession>A0A0G4PDK7</accession>
<dbReference type="Proteomes" id="UP000053732">
    <property type="component" value="Unassembled WGS sequence"/>
</dbReference>
<dbReference type="AlphaFoldDB" id="A0A0G4PDK7"/>
<name>A0A0G4PDK7_PENC3</name>
<evidence type="ECO:0000313" key="1">
    <source>
        <dbReference type="EMBL" id="CRL24339.1"/>
    </source>
</evidence>
<keyword evidence="2" id="KW-1185">Reference proteome</keyword>
<dbReference type="EMBL" id="HG793144">
    <property type="protein sequence ID" value="CRL24339.1"/>
    <property type="molecule type" value="Genomic_DNA"/>
</dbReference>
<reference evidence="1 2" key="1">
    <citation type="journal article" date="2014" name="Nat. Commun.">
        <title>Multiple recent horizontal transfers of a large genomic region in cheese making fungi.</title>
        <authorList>
            <person name="Cheeseman K."/>
            <person name="Ropars J."/>
            <person name="Renault P."/>
            <person name="Dupont J."/>
            <person name="Gouzy J."/>
            <person name="Branca A."/>
            <person name="Abraham A.L."/>
            <person name="Ceppi M."/>
            <person name="Conseiller E."/>
            <person name="Debuchy R."/>
            <person name="Malagnac F."/>
            <person name="Goarin A."/>
            <person name="Silar P."/>
            <person name="Lacoste S."/>
            <person name="Sallet E."/>
            <person name="Bensimon A."/>
            <person name="Giraud T."/>
            <person name="Brygoo Y."/>
        </authorList>
    </citation>
    <scope>NUCLEOTIDE SEQUENCE [LARGE SCALE GENOMIC DNA]</scope>
    <source>
        <strain evidence="2">FM 013</strain>
    </source>
</reference>
<proteinExistence type="predicted"/>